<sequence length="133" mass="14138">MLRGPRPVFLHGLTKTPPGPGFLPCHRGARTRLAPVRPRSPTTNRTEGNPSSLTASLTPGVHPRGFWVGPPRQAPQTLRPQPGARSIDNNAGNGPTRTLCLQIPRKSGKALPGGGVEYIPGPKGSARFPQQPH</sequence>
<evidence type="ECO:0000256" key="1">
    <source>
        <dbReference type="SAM" id="MobiDB-lite"/>
    </source>
</evidence>
<accession>A0AAV9RUR2</accession>
<evidence type="ECO:0000313" key="3">
    <source>
        <dbReference type="Proteomes" id="UP001311232"/>
    </source>
</evidence>
<feature type="region of interest" description="Disordered" evidence="1">
    <location>
        <begin position="1"/>
        <end position="133"/>
    </location>
</feature>
<dbReference type="AlphaFoldDB" id="A0AAV9RUR2"/>
<keyword evidence="3" id="KW-1185">Reference proteome</keyword>
<protein>
    <submittedName>
        <fullName evidence="2">Uncharacterized protein</fullName>
    </submittedName>
</protein>
<dbReference type="Proteomes" id="UP001311232">
    <property type="component" value="Unassembled WGS sequence"/>
</dbReference>
<evidence type="ECO:0000313" key="2">
    <source>
        <dbReference type="EMBL" id="KAK5612777.1"/>
    </source>
</evidence>
<name>A0AAV9RUR2_9TELE</name>
<comment type="caution">
    <text evidence="2">The sequence shown here is derived from an EMBL/GenBank/DDBJ whole genome shotgun (WGS) entry which is preliminary data.</text>
</comment>
<proteinExistence type="predicted"/>
<organism evidence="2 3">
    <name type="scientific">Crenichthys baileyi</name>
    <name type="common">White River springfish</name>
    <dbReference type="NCBI Taxonomy" id="28760"/>
    <lineage>
        <taxon>Eukaryota</taxon>
        <taxon>Metazoa</taxon>
        <taxon>Chordata</taxon>
        <taxon>Craniata</taxon>
        <taxon>Vertebrata</taxon>
        <taxon>Euteleostomi</taxon>
        <taxon>Actinopterygii</taxon>
        <taxon>Neopterygii</taxon>
        <taxon>Teleostei</taxon>
        <taxon>Neoteleostei</taxon>
        <taxon>Acanthomorphata</taxon>
        <taxon>Ovalentaria</taxon>
        <taxon>Atherinomorphae</taxon>
        <taxon>Cyprinodontiformes</taxon>
        <taxon>Goodeidae</taxon>
        <taxon>Crenichthys</taxon>
    </lineage>
</organism>
<gene>
    <name evidence="2" type="ORF">CRENBAI_007333</name>
</gene>
<dbReference type="EMBL" id="JAHHUM010001311">
    <property type="protein sequence ID" value="KAK5612777.1"/>
    <property type="molecule type" value="Genomic_DNA"/>
</dbReference>
<reference evidence="2 3" key="1">
    <citation type="submission" date="2021-06" db="EMBL/GenBank/DDBJ databases">
        <authorList>
            <person name="Palmer J.M."/>
        </authorList>
    </citation>
    <scope>NUCLEOTIDE SEQUENCE [LARGE SCALE GENOMIC DNA]</scope>
    <source>
        <strain evidence="2 3">MEX-2019</strain>
        <tissue evidence="2">Muscle</tissue>
    </source>
</reference>
<feature type="compositionally biased region" description="Polar residues" evidence="1">
    <location>
        <begin position="87"/>
        <end position="96"/>
    </location>
</feature>
<feature type="compositionally biased region" description="Polar residues" evidence="1">
    <location>
        <begin position="40"/>
        <end position="57"/>
    </location>
</feature>